<protein>
    <submittedName>
        <fullName evidence="3">Invasion associated locus B family protein</fullName>
    </submittedName>
</protein>
<dbReference type="EMBL" id="CP001280">
    <property type="protein sequence ID" value="ACK50179.1"/>
    <property type="molecule type" value="Genomic_DNA"/>
</dbReference>
<evidence type="ECO:0000256" key="2">
    <source>
        <dbReference type="SAM" id="SignalP"/>
    </source>
</evidence>
<dbReference type="AlphaFoldDB" id="B8EPH4"/>
<dbReference type="Gene3D" id="2.60.40.1880">
    <property type="entry name" value="Invasion associated locus B (IalB) protein"/>
    <property type="match status" value="1"/>
</dbReference>
<dbReference type="KEGG" id="msl:Msil_1210"/>
<dbReference type="InterPro" id="IPR038696">
    <property type="entry name" value="IalB_sf"/>
</dbReference>
<feature type="signal peptide" evidence="2">
    <location>
        <begin position="1"/>
        <end position="21"/>
    </location>
</feature>
<feature type="region of interest" description="Disordered" evidence="1">
    <location>
        <begin position="28"/>
        <end position="53"/>
    </location>
</feature>
<name>B8EPH4_METSB</name>
<feature type="chain" id="PRO_5002871109" evidence="2">
    <location>
        <begin position="22"/>
        <end position="188"/>
    </location>
</feature>
<proteinExistence type="predicted"/>
<keyword evidence="2" id="KW-0732">Signal</keyword>
<reference evidence="3 4" key="1">
    <citation type="journal article" date="2010" name="J. Bacteriol.">
        <title>Complete genome sequence of the aerobic facultative methanotroph Methylocella silvestris BL2.</title>
        <authorList>
            <person name="Chen Y."/>
            <person name="Crombie A."/>
            <person name="Rahman M.T."/>
            <person name="Dedysh S.N."/>
            <person name="Liesack W."/>
            <person name="Stott M.B."/>
            <person name="Alam M."/>
            <person name="Theisen A.R."/>
            <person name="Murrell J.C."/>
            <person name="Dunfield P.F."/>
        </authorList>
    </citation>
    <scope>NUCLEOTIDE SEQUENCE [LARGE SCALE GENOMIC DNA]</scope>
    <source>
        <strain evidence="4">DSM 15510 / CIP 108128 / LMG 27833 / NCIMB 13906 / BL2</strain>
    </source>
</reference>
<dbReference type="InterPro" id="IPR010642">
    <property type="entry name" value="Invasion_prot_B"/>
</dbReference>
<dbReference type="STRING" id="395965.Msil_1210"/>
<accession>B8EPH4</accession>
<evidence type="ECO:0000256" key="1">
    <source>
        <dbReference type="SAM" id="MobiDB-lite"/>
    </source>
</evidence>
<gene>
    <name evidence="3" type="ordered locus">Msil_1210</name>
</gene>
<feature type="compositionally biased region" description="Low complexity" evidence="1">
    <location>
        <begin position="28"/>
        <end position="43"/>
    </location>
</feature>
<evidence type="ECO:0000313" key="3">
    <source>
        <dbReference type="EMBL" id="ACK50179.1"/>
    </source>
</evidence>
<dbReference type="Proteomes" id="UP000002257">
    <property type="component" value="Chromosome"/>
</dbReference>
<dbReference type="Pfam" id="PF06776">
    <property type="entry name" value="IalB"/>
    <property type="match status" value="1"/>
</dbReference>
<sequence>MRHRLILSLFVPLACASAAIAQTAAPAPAEAPRQSAPSAAEPANAPPPSRKTFGDWTVICNPQPGQCEADIVLQPEGQLPPVARLAFVRDSADKPTRLVAIVQANLTLQPGPEVIVDAGKANLSFSSCLNSACLADVLLTPEQLAAFRAAGRNGMMTITNAGGEQLSTAISSKGLAEALDALSPKAGQ</sequence>
<dbReference type="OrthoDB" id="7269060at2"/>
<evidence type="ECO:0000313" key="4">
    <source>
        <dbReference type="Proteomes" id="UP000002257"/>
    </source>
</evidence>
<keyword evidence="4" id="KW-1185">Reference proteome</keyword>
<dbReference type="HOGENOM" id="CLU_1439563_0_0_5"/>
<dbReference type="RefSeq" id="WP_012590249.1">
    <property type="nucleotide sequence ID" value="NC_011666.1"/>
</dbReference>
<dbReference type="eggNOG" id="COG5342">
    <property type="taxonomic scope" value="Bacteria"/>
</dbReference>
<organism evidence="3 4">
    <name type="scientific">Methylocella silvestris (strain DSM 15510 / CIP 108128 / LMG 27833 / NCIMB 13906 / BL2)</name>
    <dbReference type="NCBI Taxonomy" id="395965"/>
    <lineage>
        <taxon>Bacteria</taxon>
        <taxon>Pseudomonadati</taxon>
        <taxon>Pseudomonadota</taxon>
        <taxon>Alphaproteobacteria</taxon>
        <taxon>Hyphomicrobiales</taxon>
        <taxon>Beijerinckiaceae</taxon>
        <taxon>Methylocella</taxon>
    </lineage>
</organism>